<dbReference type="FunFam" id="1.20.1050.10:FF:000007">
    <property type="entry name" value="Glutathione S-transferase 1-1"/>
    <property type="match status" value="2"/>
</dbReference>
<dbReference type="GO" id="GO:0004364">
    <property type="term" value="F:glutathione transferase activity"/>
    <property type="evidence" value="ECO:0007669"/>
    <property type="project" value="TreeGrafter"/>
</dbReference>
<proteinExistence type="predicted"/>
<dbReference type="Pfam" id="PF13417">
    <property type="entry name" value="GST_N_3"/>
    <property type="match status" value="1"/>
</dbReference>
<evidence type="ECO:0000259" key="3">
    <source>
        <dbReference type="PROSITE" id="PS50405"/>
    </source>
</evidence>
<dbReference type="OrthoDB" id="2309723at2759"/>
<feature type="domain" description="GST N-terminal" evidence="2">
    <location>
        <begin position="1"/>
        <end position="82"/>
    </location>
</feature>
<dbReference type="Gene3D" id="1.20.1050.10">
    <property type="match status" value="2"/>
</dbReference>
<dbReference type="Pfam" id="PF02798">
    <property type="entry name" value="GST_N"/>
    <property type="match status" value="1"/>
</dbReference>
<evidence type="ECO:0000259" key="2">
    <source>
        <dbReference type="PROSITE" id="PS50404"/>
    </source>
</evidence>
<dbReference type="InterPro" id="IPR036249">
    <property type="entry name" value="Thioredoxin-like_sf"/>
</dbReference>
<dbReference type="SFLD" id="SFLDS00019">
    <property type="entry name" value="Glutathione_Transferase_(cytos"/>
    <property type="match status" value="2"/>
</dbReference>
<sequence>MVVKLYVMDFSPPVRACLMACEIFNVPYERVELDLDKREHHTPEYLEKNPMHTIPVMEDGDLTLRDSHAIMAYLSDTYAKDDSWYPKDVKKRALVNEKLFFNAFVVFSRLRVVTYYMLQKGYKKLEQEWLERIVEAYSFIEAFLSKTMYIAGDDISIADLALLSNVSSLEHMQPIDTERFPNTIAWLDKMKAAPYCKKHNEKGVKDLDGYIKSCIEQQGVSSSETYKRGSCFVFFIKDNIYIETNTNMGVKLYAADFSPPVRSSMMALDIFNVPFEKITLNLLKLEHRTPEYLEKNPIHSIPVLEDGDLILHDSHAIMAYLADTYGKDESWYPKDVKKRALVNQKLFFTTGVIFPRLRIITYYLLEKGRKAIEQEWLDNIEEAIGFVEQFLSRTKFIALGHVTIADIAVLSHLSSVEPILPIDPKKYPKTVAWLEIMKATPYCKKYNEEGVKSLTAIIYHAIGKK</sequence>
<dbReference type="RefSeq" id="XP_050557481.1">
    <property type="nucleotide sequence ID" value="XM_050701524.1"/>
</dbReference>
<dbReference type="Proteomes" id="UP000829999">
    <property type="component" value="Chromosome 20"/>
</dbReference>
<comment type="subunit">
    <text evidence="1">Homodimer.</text>
</comment>
<dbReference type="SFLD" id="SFLDG00358">
    <property type="entry name" value="Main_(cytGST)"/>
    <property type="match status" value="2"/>
</dbReference>
<dbReference type="Pfam" id="PF14497">
    <property type="entry name" value="GST_C_3"/>
    <property type="match status" value="2"/>
</dbReference>
<evidence type="ECO:0000313" key="4">
    <source>
        <dbReference type="Proteomes" id="UP000829999"/>
    </source>
</evidence>
<feature type="domain" description="GST C-terminal" evidence="3">
    <location>
        <begin position="88"/>
        <end position="211"/>
    </location>
</feature>
<dbReference type="InterPro" id="IPR040079">
    <property type="entry name" value="Glutathione_S-Trfase"/>
</dbReference>
<dbReference type="PANTHER" id="PTHR43969">
    <property type="entry name" value="GLUTATHIONE S TRANSFERASE D10, ISOFORM A-RELATED"/>
    <property type="match status" value="1"/>
</dbReference>
<dbReference type="GO" id="GO:0006749">
    <property type="term" value="P:glutathione metabolic process"/>
    <property type="evidence" value="ECO:0007669"/>
    <property type="project" value="TreeGrafter"/>
</dbReference>
<dbReference type="GeneID" id="118261724"/>
<feature type="domain" description="GST C-terminal" evidence="3">
    <location>
        <begin position="335"/>
        <end position="465"/>
    </location>
</feature>
<gene>
    <name evidence="5" type="primary">LOC118261724</name>
</gene>
<keyword evidence="4" id="KW-1185">Reference proteome</keyword>
<protein>
    <submittedName>
        <fullName evidence="5">Uncharacterized protein LOC118261724</fullName>
    </submittedName>
</protein>
<feature type="domain" description="GST N-terminal" evidence="2">
    <location>
        <begin position="248"/>
        <end position="329"/>
    </location>
</feature>
<dbReference type="SUPFAM" id="SSF47616">
    <property type="entry name" value="GST C-terminal domain-like"/>
    <property type="match status" value="2"/>
</dbReference>
<dbReference type="InterPro" id="IPR004045">
    <property type="entry name" value="Glutathione_S-Trfase_N"/>
</dbReference>
<dbReference type="PROSITE" id="PS50404">
    <property type="entry name" value="GST_NTER"/>
    <property type="match status" value="2"/>
</dbReference>
<dbReference type="InterPro" id="IPR036282">
    <property type="entry name" value="Glutathione-S-Trfase_C_sf"/>
</dbReference>
<accession>A0A9R0E301</accession>
<evidence type="ECO:0000256" key="1">
    <source>
        <dbReference type="ARBA" id="ARBA00011738"/>
    </source>
</evidence>
<organism evidence="4 5">
    <name type="scientific">Spodoptera frugiperda</name>
    <name type="common">Fall armyworm</name>
    <dbReference type="NCBI Taxonomy" id="7108"/>
    <lineage>
        <taxon>Eukaryota</taxon>
        <taxon>Metazoa</taxon>
        <taxon>Ecdysozoa</taxon>
        <taxon>Arthropoda</taxon>
        <taxon>Hexapoda</taxon>
        <taxon>Insecta</taxon>
        <taxon>Pterygota</taxon>
        <taxon>Neoptera</taxon>
        <taxon>Endopterygota</taxon>
        <taxon>Lepidoptera</taxon>
        <taxon>Glossata</taxon>
        <taxon>Ditrysia</taxon>
        <taxon>Noctuoidea</taxon>
        <taxon>Noctuidae</taxon>
        <taxon>Amphipyrinae</taxon>
        <taxon>Spodoptera</taxon>
    </lineage>
</organism>
<reference evidence="5" key="1">
    <citation type="submission" date="2025-08" db="UniProtKB">
        <authorList>
            <consortium name="RefSeq"/>
        </authorList>
    </citation>
    <scope>IDENTIFICATION</scope>
    <source>
        <tissue evidence="5">Whole larval tissue</tissue>
    </source>
</reference>
<evidence type="ECO:0000313" key="5">
    <source>
        <dbReference type="RefSeq" id="XP_050557481.1"/>
    </source>
</evidence>
<dbReference type="AlphaFoldDB" id="A0A9R0E301"/>
<name>A0A9R0E301_SPOFR</name>
<dbReference type="Gene3D" id="3.40.30.10">
    <property type="entry name" value="Glutaredoxin"/>
    <property type="match status" value="2"/>
</dbReference>
<dbReference type="InterPro" id="IPR010987">
    <property type="entry name" value="Glutathione-S-Trfase_C-like"/>
</dbReference>
<dbReference type="SFLD" id="SFLDG01153">
    <property type="entry name" value="Main.4:_Theta-like"/>
    <property type="match status" value="2"/>
</dbReference>
<dbReference type="PROSITE" id="PS50405">
    <property type="entry name" value="GST_CTER"/>
    <property type="match status" value="2"/>
</dbReference>
<dbReference type="SUPFAM" id="SSF52833">
    <property type="entry name" value="Thioredoxin-like"/>
    <property type="match status" value="2"/>
</dbReference>
<dbReference type="CDD" id="cd03177">
    <property type="entry name" value="GST_C_Delta_Epsilon"/>
    <property type="match status" value="2"/>
</dbReference>
<dbReference type="PANTHER" id="PTHR43969:SF9">
    <property type="entry name" value="GLUTATHIONE S TRANSFERASE D10, ISOFORM A-RELATED"/>
    <property type="match status" value="1"/>
</dbReference>
<dbReference type="InterPro" id="IPR004046">
    <property type="entry name" value="GST_C"/>
</dbReference>